<dbReference type="PANTHER" id="PTHR38111">
    <property type="entry name" value="ZN(2)-C6 FUNGAL-TYPE DOMAIN-CONTAINING PROTEIN-RELATED"/>
    <property type="match status" value="1"/>
</dbReference>
<protein>
    <recommendedName>
        <fullName evidence="6">Zn(2)-C6 fungal-type domain-containing protein</fullName>
    </recommendedName>
</protein>
<dbReference type="PANTHER" id="PTHR38111:SF11">
    <property type="entry name" value="TRANSCRIPTION FACTOR DOMAIN-CONTAINING PROTEIN-RELATED"/>
    <property type="match status" value="1"/>
</dbReference>
<feature type="domain" description="Zn(2)-C6 fungal-type" evidence="6">
    <location>
        <begin position="9"/>
        <end position="39"/>
    </location>
</feature>
<evidence type="ECO:0000259" key="6">
    <source>
        <dbReference type="PROSITE" id="PS50048"/>
    </source>
</evidence>
<gene>
    <name evidence="7" type="ORF">LTR05_007390</name>
</gene>
<feature type="transmembrane region" description="Helical" evidence="5">
    <location>
        <begin position="429"/>
        <end position="454"/>
    </location>
</feature>
<keyword evidence="4" id="KW-0539">Nucleus</keyword>
<comment type="caution">
    <text evidence="7">The sequence shown here is derived from an EMBL/GenBank/DDBJ whole genome shotgun (WGS) entry which is preliminary data.</text>
</comment>
<keyword evidence="2" id="KW-0238">DNA-binding</keyword>
<evidence type="ECO:0000256" key="5">
    <source>
        <dbReference type="SAM" id="Phobius"/>
    </source>
</evidence>
<name>A0AAN7SV32_9EURO</name>
<evidence type="ECO:0000256" key="1">
    <source>
        <dbReference type="ARBA" id="ARBA00023015"/>
    </source>
</evidence>
<evidence type="ECO:0000256" key="2">
    <source>
        <dbReference type="ARBA" id="ARBA00023125"/>
    </source>
</evidence>
<dbReference type="Gene3D" id="4.10.240.10">
    <property type="entry name" value="Zn(2)-C6 fungal-type DNA-binding domain"/>
    <property type="match status" value="1"/>
</dbReference>
<reference evidence="7 8" key="1">
    <citation type="submission" date="2023-08" db="EMBL/GenBank/DDBJ databases">
        <title>Black Yeasts Isolated from many extreme environments.</title>
        <authorList>
            <person name="Coleine C."/>
            <person name="Stajich J.E."/>
            <person name="Selbmann L."/>
        </authorList>
    </citation>
    <scope>NUCLEOTIDE SEQUENCE [LARGE SCALE GENOMIC DNA]</scope>
    <source>
        <strain evidence="7 8">CCFEE 5910</strain>
    </source>
</reference>
<dbReference type="GO" id="GO:0008270">
    <property type="term" value="F:zinc ion binding"/>
    <property type="evidence" value="ECO:0007669"/>
    <property type="project" value="InterPro"/>
</dbReference>
<organism evidence="7 8">
    <name type="scientific">Lithohypha guttulata</name>
    <dbReference type="NCBI Taxonomy" id="1690604"/>
    <lineage>
        <taxon>Eukaryota</taxon>
        <taxon>Fungi</taxon>
        <taxon>Dikarya</taxon>
        <taxon>Ascomycota</taxon>
        <taxon>Pezizomycotina</taxon>
        <taxon>Eurotiomycetes</taxon>
        <taxon>Chaetothyriomycetidae</taxon>
        <taxon>Chaetothyriales</taxon>
        <taxon>Trichomeriaceae</taxon>
        <taxon>Lithohypha</taxon>
    </lineage>
</organism>
<keyword evidence="5" id="KW-0472">Membrane</keyword>
<dbReference type="SMART" id="SM00066">
    <property type="entry name" value="GAL4"/>
    <property type="match status" value="1"/>
</dbReference>
<evidence type="ECO:0000256" key="4">
    <source>
        <dbReference type="ARBA" id="ARBA00023242"/>
    </source>
</evidence>
<dbReference type="Proteomes" id="UP001309876">
    <property type="component" value="Unassembled WGS sequence"/>
</dbReference>
<dbReference type="InterPro" id="IPR053178">
    <property type="entry name" value="Osmoadaptation_assoc"/>
</dbReference>
<dbReference type="PROSITE" id="PS00463">
    <property type="entry name" value="ZN2_CY6_FUNGAL_1"/>
    <property type="match status" value="1"/>
</dbReference>
<keyword evidence="1" id="KW-0805">Transcription regulation</keyword>
<dbReference type="Pfam" id="PF00172">
    <property type="entry name" value="Zn_clus"/>
    <property type="match status" value="1"/>
</dbReference>
<evidence type="ECO:0000313" key="8">
    <source>
        <dbReference type="Proteomes" id="UP001309876"/>
    </source>
</evidence>
<dbReference type="CDD" id="cd00067">
    <property type="entry name" value="GAL4"/>
    <property type="match status" value="1"/>
</dbReference>
<dbReference type="InterPro" id="IPR001138">
    <property type="entry name" value="Zn2Cys6_DnaBD"/>
</dbReference>
<dbReference type="GO" id="GO:0000981">
    <property type="term" value="F:DNA-binding transcription factor activity, RNA polymerase II-specific"/>
    <property type="evidence" value="ECO:0007669"/>
    <property type="project" value="InterPro"/>
</dbReference>
<sequence>MVGIPRSRACKPCRARRKKCDEQKPICGLCIKRGVECVYKTDLNIVYVNPGAHVARSRESSKSSSPGSTGSDENSLFDLPPSCLASAIQLQIRGNLAEGYLSRNVRPTASTAWLYAINEDSLNDPLLDDALRALSLSCLEHQDASGQISHRSREMYGKTIRRLNTRLETTEEAMADTTLAAVMILLSFETYTATQQNLTGWFSHAKGASQLVKMRGNKNASSGIAQQLYLGSRMWQLICGIGQRKAITNAAAPPPQTYTGLFASYSMLFDILFTMLAIMEQADIVNAMLENMETQNADSAISILSYMFQNFESNLDGWYDQLLQNESDGDEQKLFWLEHSYLSDQLPLESPQRVYSTYMHFQNLDIGEQLILYWGFSLLTHLLIYKTELNIRSRTSLTISLYSTDASRQASLTKQHLCADRITQSLEYFLNYGVSAVAVSFLGVPMNVAFGYWAQYDLPQRRWFELIFERLRSTHRGYGSLMAEMAQKGGGGEGFRAAIGKTPKAELNTERLRSNLQRSQYTC</sequence>
<evidence type="ECO:0000256" key="3">
    <source>
        <dbReference type="ARBA" id="ARBA00023163"/>
    </source>
</evidence>
<dbReference type="GO" id="GO:0003677">
    <property type="term" value="F:DNA binding"/>
    <property type="evidence" value="ECO:0007669"/>
    <property type="project" value="UniProtKB-KW"/>
</dbReference>
<evidence type="ECO:0000313" key="7">
    <source>
        <dbReference type="EMBL" id="KAK5082246.1"/>
    </source>
</evidence>
<dbReference type="AlphaFoldDB" id="A0AAN7SV32"/>
<keyword evidence="5" id="KW-1133">Transmembrane helix</keyword>
<dbReference type="EMBL" id="JAVRRJ010000008">
    <property type="protein sequence ID" value="KAK5082246.1"/>
    <property type="molecule type" value="Genomic_DNA"/>
</dbReference>
<accession>A0AAN7SV32</accession>
<keyword evidence="3" id="KW-0804">Transcription</keyword>
<proteinExistence type="predicted"/>
<dbReference type="InterPro" id="IPR036864">
    <property type="entry name" value="Zn2-C6_fun-type_DNA-bd_sf"/>
</dbReference>
<keyword evidence="5" id="KW-0812">Transmembrane</keyword>
<dbReference type="PROSITE" id="PS50048">
    <property type="entry name" value="ZN2_CY6_FUNGAL_2"/>
    <property type="match status" value="1"/>
</dbReference>
<keyword evidence="8" id="KW-1185">Reference proteome</keyword>
<dbReference type="SUPFAM" id="SSF57701">
    <property type="entry name" value="Zn2/Cys6 DNA-binding domain"/>
    <property type="match status" value="1"/>
</dbReference>